<dbReference type="InterPro" id="IPR029063">
    <property type="entry name" value="SAM-dependent_MTases_sf"/>
</dbReference>
<dbReference type="AlphaFoldDB" id="K0R362"/>
<organism evidence="2 3">
    <name type="scientific">Thalassiosira oceanica</name>
    <name type="common">Marine diatom</name>
    <dbReference type="NCBI Taxonomy" id="159749"/>
    <lineage>
        <taxon>Eukaryota</taxon>
        <taxon>Sar</taxon>
        <taxon>Stramenopiles</taxon>
        <taxon>Ochrophyta</taxon>
        <taxon>Bacillariophyta</taxon>
        <taxon>Coscinodiscophyceae</taxon>
        <taxon>Thalassiosirophycidae</taxon>
        <taxon>Thalassiosirales</taxon>
        <taxon>Thalassiosiraceae</taxon>
        <taxon>Thalassiosira</taxon>
    </lineage>
</organism>
<evidence type="ECO:0000259" key="1">
    <source>
        <dbReference type="Pfam" id="PF05050"/>
    </source>
</evidence>
<protein>
    <recommendedName>
        <fullName evidence="1">Methyltransferase FkbM domain-containing protein</fullName>
    </recommendedName>
</protein>
<evidence type="ECO:0000313" key="3">
    <source>
        <dbReference type="Proteomes" id="UP000266841"/>
    </source>
</evidence>
<dbReference type="InterPro" id="IPR006342">
    <property type="entry name" value="FkbM_mtfrase"/>
</dbReference>
<dbReference type="EMBL" id="AGNL01048236">
    <property type="protein sequence ID" value="EJK45799.1"/>
    <property type="molecule type" value="Genomic_DNA"/>
</dbReference>
<dbReference type="PANTHER" id="PTHR34203:SF15">
    <property type="entry name" value="SLL1173 PROTEIN"/>
    <property type="match status" value="1"/>
</dbReference>
<gene>
    <name evidence="2" type="ORF">THAOC_35569</name>
</gene>
<keyword evidence="3" id="KW-1185">Reference proteome</keyword>
<name>K0R362_THAOC</name>
<comment type="caution">
    <text evidence="2">The sequence shown here is derived from an EMBL/GenBank/DDBJ whole genome shotgun (WGS) entry which is preliminary data.</text>
</comment>
<reference evidence="2 3" key="1">
    <citation type="journal article" date="2012" name="Genome Biol.">
        <title>Genome and low-iron response of an oceanic diatom adapted to chronic iron limitation.</title>
        <authorList>
            <person name="Lommer M."/>
            <person name="Specht M."/>
            <person name="Roy A.S."/>
            <person name="Kraemer L."/>
            <person name="Andreson R."/>
            <person name="Gutowska M.A."/>
            <person name="Wolf J."/>
            <person name="Bergner S.V."/>
            <person name="Schilhabel M.B."/>
            <person name="Klostermeier U.C."/>
            <person name="Beiko R.G."/>
            <person name="Rosenstiel P."/>
            <person name="Hippler M."/>
            <person name="Laroche J."/>
        </authorList>
    </citation>
    <scope>NUCLEOTIDE SEQUENCE [LARGE SCALE GENOMIC DNA]</scope>
    <source>
        <strain evidence="2 3">CCMP1005</strain>
    </source>
</reference>
<dbReference type="InterPro" id="IPR052514">
    <property type="entry name" value="SAM-dependent_MTase"/>
</dbReference>
<evidence type="ECO:0000313" key="2">
    <source>
        <dbReference type="EMBL" id="EJK45799.1"/>
    </source>
</evidence>
<dbReference type="OrthoDB" id="191114at2759"/>
<dbReference type="Pfam" id="PF05050">
    <property type="entry name" value="Methyltransf_21"/>
    <property type="match status" value="1"/>
</dbReference>
<dbReference type="Gene3D" id="3.40.50.150">
    <property type="entry name" value="Vaccinia Virus protein VP39"/>
    <property type="match status" value="1"/>
</dbReference>
<dbReference type="Proteomes" id="UP000266841">
    <property type="component" value="Unassembled WGS sequence"/>
</dbReference>
<dbReference type="PANTHER" id="PTHR34203">
    <property type="entry name" value="METHYLTRANSFERASE, FKBM FAMILY PROTEIN"/>
    <property type="match status" value="1"/>
</dbReference>
<proteinExistence type="predicted"/>
<dbReference type="SUPFAM" id="SSF53335">
    <property type="entry name" value="S-adenosyl-L-methionine-dependent methyltransferases"/>
    <property type="match status" value="1"/>
</dbReference>
<sequence>MVRLVWFPRDSPSRGFPNGPKRKSAQVVPLSDTAVPFLELYTLRLNGKTGRDAGRDSNPSPPWTGEAQWAETKRCLLPLTCPAALAFSLVLFSSIERREEEPAAPCYNWRRSGFVLVSLGWVFYIAHFQRQWFGANESTTRRGRPRNYDPESLDVCPDNERLQLSDELNCVSRCRPSKSQEVANFDPEETIKIVMPQIFDDTAREYKRHELYFPEEEVHVKLAASLVGAIDKELDEAGFGGAIFDKGFLQPRPITERLLRRIVAKLLRAGVVDPTRTVVDIGSFIGDNAIPWAIMMEELSQPDDPGKVVAIDPSRKFLRETVNLANVNYIDNICTKRGILSSDSIEVLSIGHTTEHIGVRSEAQLARMSAINRAKFEADYDVQGLRMHAFPLDSLSLRDITLLHIDVEGHESEVLRGAVKTIKQSRPIIISEVYTNWPDGDEKDVEVNRLMRELGYDRSDEIPEVCGLKSKARNRIFWPDKETEMMGRAIIREELEHELVPWIADELQ</sequence>
<feature type="domain" description="Methyltransferase FkbM" evidence="1">
    <location>
        <begin position="303"/>
        <end position="457"/>
    </location>
</feature>
<accession>K0R362</accession>
<dbReference type="NCBIfam" id="TIGR01444">
    <property type="entry name" value="fkbM_fam"/>
    <property type="match status" value="1"/>
</dbReference>